<keyword evidence="1" id="KW-1133">Transmembrane helix</keyword>
<accession>A0ABM4W2J4</accession>
<dbReference type="Proteomes" id="UP001652660">
    <property type="component" value="Chromosome 11c"/>
</dbReference>
<evidence type="ECO:0000313" key="2">
    <source>
        <dbReference type="Proteomes" id="UP001652660"/>
    </source>
</evidence>
<dbReference type="RefSeq" id="XP_071926009.1">
    <property type="nucleotide sequence ID" value="XM_072069908.1"/>
</dbReference>
<keyword evidence="2" id="KW-1185">Reference proteome</keyword>
<keyword evidence="1" id="KW-0472">Membrane</keyword>
<feature type="transmembrane region" description="Helical" evidence="1">
    <location>
        <begin position="60"/>
        <end position="87"/>
    </location>
</feature>
<dbReference type="RefSeq" id="XP_071926008.1">
    <property type="nucleotide sequence ID" value="XM_072069907.1"/>
</dbReference>
<proteinExistence type="predicted"/>
<sequence>MVMQFLWLSTPDFLLIIIMISGNGASTAFFSLFYCSCFFARQKDLPHKYCFSFSLAILNLPFSQFIGLVLVCAGVAVAASCFCYYSVVRCWTSSCTLLEMLRFANFFLKIKEQSKKEANFYI</sequence>
<evidence type="ECO:0000256" key="1">
    <source>
        <dbReference type="SAM" id="Phobius"/>
    </source>
</evidence>
<organism evidence="2 4">
    <name type="scientific">Coffea arabica</name>
    <name type="common">Arabian coffee</name>
    <dbReference type="NCBI Taxonomy" id="13443"/>
    <lineage>
        <taxon>Eukaryota</taxon>
        <taxon>Viridiplantae</taxon>
        <taxon>Streptophyta</taxon>
        <taxon>Embryophyta</taxon>
        <taxon>Tracheophyta</taxon>
        <taxon>Spermatophyta</taxon>
        <taxon>Magnoliopsida</taxon>
        <taxon>eudicotyledons</taxon>
        <taxon>Gunneridae</taxon>
        <taxon>Pentapetalae</taxon>
        <taxon>asterids</taxon>
        <taxon>lamiids</taxon>
        <taxon>Gentianales</taxon>
        <taxon>Rubiaceae</taxon>
        <taxon>Ixoroideae</taxon>
        <taxon>Gardenieae complex</taxon>
        <taxon>Bertiereae - Coffeeae clade</taxon>
        <taxon>Coffeeae</taxon>
        <taxon>Coffea</taxon>
    </lineage>
</organism>
<keyword evidence="1" id="KW-0812">Transmembrane</keyword>
<evidence type="ECO:0000313" key="4">
    <source>
        <dbReference type="RefSeq" id="XP_071926009.1"/>
    </source>
</evidence>
<gene>
    <name evidence="3 4" type="primary">LOC113715554</name>
</gene>
<feature type="transmembrane region" description="Helical" evidence="1">
    <location>
        <begin position="13"/>
        <end position="39"/>
    </location>
</feature>
<reference evidence="3 4" key="1">
    <citation type="submission" date="2025-05" db="UniProtKB">
        <authorList>
            <consortium name="RefSeq"/>
        </authorList>
    </citation>
    <scope>IDENTIFICATION</scope>
    <source>
        <tissue evidence="3 4">Leaves</tissue>
    </source>
</reference>
<protein>
    <submittedName>
        <fullName evidence="3 4">Uncharacterized protein</fullName>
    </submittedName>
</protein>
<evidence type="ECO:0000313" key="3">
    <source>
        <dbReference type="RefSeq" id="XP_071926008.1"/>
    </source>
</evidence>
<dbReference type="GeneID" id="113715554"/>
<name>A0ABM4W2J4_COFAR</name>